<dbReference type="Proteomes" id="UP000767238">
    <property type="component" value="Unassembled WGS sequence"/>
</dbReference>
<feature type="compositionally biased region" description="Basic and acidic residues" evidence="1">
    <location>
        <begin position="563"/>
        <end position="576"/>
    </location>
</feature>
<proteinExistence type="predicted"/>
<dbReference type="PANTHER" id="PTHR36847">
    <property type="entry name" value="AMIDOLIGASE ENZYME"/>
    <property type="match status" value="1"/>
</dbReference>
<evidence type="ECO:0000313" key="2">
    <source>
        <dbReference type="EMBL" id="KAH0220732.1"/>
    </source>
</evidence>
<gene>
    <name evidence="2" type="ORF">KCV03_g5402</name>
</gene>
<feature type="region of interest" description="Disordered" evidence="1">
    <location>
        <begin position="563"/>
        <end position="609"/>
    </location>
</feature>
<reference evidence="2" key="1">
    <citation type="journal article" date="2021" name="J Fungi (Basel)">
        <title>Virulence traits and population genomics of the black yeast Aureobasidium melanogenum.</title>
        <authorList>
            <person name="Cernosa A."/>
            <person name="Sun X."/>
            <person name="Gostincar C."/>
            <person name="Fang C."/>
            <person name="Gunde-Cimerman N."/>
            <person name="Song Z."/>
        </authorList>
    </citation>
    <scope>NUCLEOTIDE SEQUENCE</scope>
    <source>
        <strain evidence="2">EXF-8016</strain>
    </source>
</reference>
<evidence type="ECO:0000256" key="1">
    <source>
        <dbReference type="SAM" id="MobiDB-lite"/>
    </source>
</evidence>
<dbReference type="AlphaFoldDB" id="A0A9P8GFA9"/>
<accession>A0A9P8GFA9</accession>
<feature type="non-terminal residue" evidence="2">
    <location>
        <position position="609"/>
    </location>
</feature>
<sequence length="609" mass="68173">MSSSSSVNNAAGQPSILTNMTSGIELEVLAYAPSGVDPQRHLSNALRQPILLPCSKCNQSHSWKLPYLGLLDRKNFVEGFSYAGWKIMKDGSVRPDKDELVHVPSGSTFFNMEIVSRVMNFTKPTPCPLNQTYPCTGEPFEWEAQTEIFSVIQRANEAFSGPGYCLAINRNTGYHVHFGDGKNQPPVKTSLGMFGVFTALERQLDQILTCSRIPILRHRGHPDSGVPRPNAVYKYDQKAKQSCYIGSGSRFFLENLRAQVDFISGRPDNRRAVTSTLQDANVPGWLDKLSEFNVVKDFMDLYPNCRAGEDLGSRYLAVNLDNLRSSGGKNTVEVRLSPGSMDPSEVYAWYDFVGKLMLWLSTPAIAHNSIILDIWADPNSTVLDLIKQIGASQFTTDYYTDRLTPDWAVRRHCRLTSNLDDGDPFKAFKLAIENNRLKDAHREAVDAKISHKLEGGYYGQLPETVFKTLPDEIQNHPDSHTLNMGACDYEKWADKAIAVAKAIEFYAPFSPTDSDSECDCKMCQLENCGCKKCLKMLRRLCCDCKNHSKKSLKFSFASHHSDSSEEFPFRKTDNSKRTFATPAPPEGFSDTRPDTPASENDVDLSYYGL</sequence>
<name>A0A9P8GFA9_AURME</name>
<evidence type="ECO:0000313" key="3">
    <source>
        <dbReference type="Proteomes" id="UP000767238"/>
    </source>
</evidence>
<protein>
    <submittedName>
        <fullName evidence="2">Uncharacterized protein</fullName>
    </submittedName>
</protein>
<dbReference type="EMBL" id="JAHFYH010000036">
    <property type="protein sequence ID" value="KAH0220732.1"/>
    <property type="molecule type" value="Genomic_DNA"/>
</dbReference>
<comment type="caution">
    <text evidence="2">The sequence shown here is derived from an EMBL/GenBank/DDBJ whole genome shotgun (WGS) entry which is preliminary data.</text>
</comment>
<organism evidence="2 3">
    <name type="scientific">Aureobasidium melanogenum</name>
    <name type="common">Aureobasidium pullulans var. melanogenum</name>
    <dbReference type="NCBI Taxonomy" id="46634"/>
    <lineage>
        <taxon>Eukaryota</taxon>
        <taxon>Fungi</taxon>
        <taxon>Dikarya</taxon>
        <taxon>Ascomycota</taxon>
        <taxon>Pezizomycotina</taxon>
        <taxon>Dothideomycetes</taxon>
        <taxon>Dothideomycetidae</taxon>
        <taxon>Dothideales</taxon>
        <taxon>Saccotheciaceae</taxon>
        <taxon>Aureobasidium</taxon>
    </lineage>
</organism>
<reference evidence="2" key="2">
    <citation type="submission" date="2021-08" db="EMBL/GenBank/DDBJ databases">
        <authorList>
            <person name="Gostincar C."/>
            <person name="Sun X."/>
            <person name="Song Z."/>
            <person name="Gunde-Cimerman N."/>
        </authorList>
    </citation>
    <scope>NUCLEOTIDE SEQUENCE</scope>
    <source>
        <strain evidence="2">EXF-8016</strain>
    </source>
</reference>
<dbReference type="PANTHER" id="PTHR36847:SF1">
    <property type="entry name" value="AMIDOLIGASE ENZYME"/>
    <property type="match status" value="1"/>
</dbReference>
<dbReference type="OrthoDB" id="3818632at2759"/>